<dbReference type="EMBL" id="ANBP01000044">
    <property type="protein sequence ID" value="KAB7752600.1"/>
    <property type="molecule type" value="Genomic_DNA"/>
</dbReference>
<dbReference type="SUPFAM" id="SSF53300">
    <property type="entry name" value="vWA-like"/>
    <property type="match status" value="1"/>
</dbReference>
<dbReference type="Proteomes" id="UP000325690">
    <property type="component" value="Unassembled WGS sequence"/>
</dbReference>
<accession>A0A5N5UWR8</accession>
<sequence length="216" mass="23222">MIMTNPQRALIAVLLDRSGSMESIKDDTEGGFNAFIAGQRSDTVDVRVTLAQFDTEYEVVYADRPVAEVPPLQLQPRGMTALYDSLGRLITDVGAELAALPEEQRPGRVTVVVLTDGHENSSREWSHDAVRKAIARQENDYAWQFVFLGANMDAVEIGTELGISADRSMTYAADGDGVGAAWAATTRYVSARNAAPVAAAVPGFTDEERAAAGGDR</sequence>
<gene>
    <name evidence="1" type="ORF">MPHL21000_21805</name>
</gene>
<dbReference type="CDD" id="cd00198">
    <property type="entry name" value="vWFA"/>
    <property type="match status" value="1"/>
</dbReference>
<name>A0A5N5UWR8_MYCPH</name>
<protein>
    <submittedName>
        <fullName evidence="1">von Willebrand factor A</fullName>
    </submittedName>
</protein>
<dbReference type="InterPro" id="IPR036465">
    <property type="entry name" value="vWFA_dom_sf"/>
</dbReference>
<dbReference type="AlphaFoldDB" id="A0A5N5UWR8"/>
<evidence type="ECO:0000313" key="2">
    <source>
        <dbReference type="Proteomes" id="UP000325690"/>
    </source>
</evidence>
<evidence type="ECO:0000313" key="1">
    <source>
        <dbReference type="EMBL" id="KAB7752600.1"/>
    </source>
</evidence>
<comment type="caution">
    <text evidence="1">The sequence shown here is derived from an EMBL/GenBank/DDBJ whole genome shotgun (WGS) entry which is preliminary data.</text>
</comment>
<organism evidence="1 2">
    <name type="scientific">Mycolicibacterium phlei DSM 43239 = CCUG 21000</name>
    <dbReference type="NCBI Taxonomy" id="1226750"/>
    <lineage>
        <taxon>Bacteria</taxon>
        <taxon>Bacillati</taxon>
        <taxon>Actinomycetota</taxon>
        <taxon>Actinomycetes</taxon>
        <taxon>Mycobacteriales</taxon>
        <taxon>Mycobacteriaceae</taxon>
        <taxon>Mycolicibacterium</taxon>
    </lineage>
</organism>
<keyword evidence="2" id="KW-1185">Reference proteome</keyword>
<reference evidence="1 2" key="1">
    <citation type="submission" date="2012-10" db="EMBL/GenBank/DDBJ databases">
        <title>The draft sequence of the Mycobacterium pheli genome.</title>
        <authorList>
            <person name="Pettersson B.M.F."/>
            <person name="Das S."/>
            <person name="Dasgupta S."/>
            <person name="Bhattacharya A."/>
            <person name="Kirsebom L.A."/>
        </authorList>
    </citation>
    <scope>NUCLEOTIDE SEQUENCE [LARGE SCALE GENOMIC DNA]</scope>
    <source>
        <strain evidence="1 2">CCUG 21000</strain>
    </source>
</reference>
<dbReference type="Gene3D" id="3.40.50.410">
    <property type="entry name" value="von Willebrand factor, type A domain"/>
    <property type="match status" value="1"/>
</dbReference>
<proteinExistence type="predicted"/>